<name>A0ABQ5GCR3_9ASTR</name>
<reference evidence="1" key="2">
    <citation type="submission" date="2022-01" db="EMBL/GenBank/DDBJ databases">
        <authorList>
            <person name="Yamashiro T."/>
            <person name="Shiraishi A."/>
            <person name="Satake H."/>
            <person name="Nakayama K."/>
        </authorList>
    </citation>
    <scope>NUCLEOTIDE SEQUENCE</scope>
</reference>
<protein>
    <submittedName>
        <fullName evidence="1">Uncharacterized protein</fullName>
    </submittedName>
</protein>
<comment type="caution">
    <text evidence="1">The sequence shown here is derived from an EMBL/GenBank/DDBJ whole genome shotgun (WGS) entry which is preliminary data.</text>
</comment>
<reference evidence="1" key="1">
    <citation type="journal article" date="2022" name="Int. J. Mol. Sci.">
        <title>Draft Genome of Tanacetum Coccineum: Genomic Comparison of Closely Related Tanacetum-Family Plants.</title>
        <authorList>
            <person name="Yamashiro T."/>
            <person name="Shiraishi A."/>
            <person name="Nakayama K."/>
            <person name="Satake H."/>
        </authorList>
    </citation>
    <scope>NUCLEOTIDE SEQUENCE</scope>
</reference>
<dbReference type="Proteomes" id="UP001151760">
    <property type="component" value="Unassembled WGS sequence"/>
</dbReference>
<organism evidence="1 2">
    <name type="scientific">Tanacetum coccineum</name>
    <dbReference type="NCBI Taxonomy" id="301880"/>
    <lineage>
        <taxon>Eukaryota</taxon>
        <taxon>Viridiplantae</taxon>
        <taxon>Streptophyta</taxon>
        <taxon>Embryophyta</taxon>
        <taxon>Tracheophyta</taxon>
        <taxon>Spermatophyta</taxon>
        <taxon>Magnoliopsida</taxon>
        <taxon>eudicotyledons</taxon>
        <taxon>Gunneridae</taxon>
        <taxon>Pentapetalae</taxon>
        <taxon>asterids</taxon>
        <taxon>campanulids</taxon>
        <taxon>Asterales</taxon>
        <taxon>Asteraceae</taxon>
        <taxon>Asteroideae</taxon>
        <taxon>Anthemideae</taxon>
        <taxon>Anthemidinae</taxon>
        <taxon>Tanacetum</taxon>
    </lineage>
</organism>
<keyword evidence="2" id="KW-1185">Reference proteome</keyword>
<evidence type="ECO:0000313" key="2">
    <source>
        <dbReference type="Proteomes" id="UP001151760"/>
    </source>
</evidence>
<proteinExistence type="predicted"/>
<gene>
    <name evidence="1" type="ORF">Tco_1032257</name>
</gene>
<sequence length="72" mass="8204">MNPFASNQIALDNALVAPEARLKIVECNRRIEFTKPQIEATYQVTLDALKLSPCYFVFLITAGVPEIYMHQF</sequence>
<evidence type="ECO:0000313" key="1">
    <source>
        <dbReference type="EMBL" id="GJT72971.1"/>
    </source>
</evidence>
<accession>A0ABQ5GCR3</accession>
<dbReference type="EMBL" id="BQNB010018309">
    <property type="protein sequence ID" value="GJT72971.1"/>
    <property type="molecule type" value="Genomic_DNA"/>
</dbReference>